<reference evidence="1 2" key="1">
    <citation type="journal article" date="2015" name="Nature">
        <title>rRNA introns, odd ribosomes, and small enigmatic genomes across a large radiation of phyla.</title>
        <authorList>
            <person name="Brown C.T."/>
            <person name="Hug L.A."/>
            <person name="Thomas B.C."/>
            <person name="Sharon I."/>
            <person name="Castelle C.J."/>
            <person name="Singh A."/>
            <person name="Wilkins M.J."/>
            <person name="Williams K.H."/>
            <person name="Banfield J.F."/>
        </authorList>
    </citation>
    <scope>NUCLEOTIDE SEQUENCE [LARGE SCALE GENOMIC DNA]</scope>
</reference>
<dbReference type="EMBL" id="LBTW01000060">
    <property type="protein sequence ID" value="KKQ47076.1"/>
    <property type="molecule type" value="Genomic_DNA"/>
</dbReference>
<accession>A0A0G0L322</accession>
<dbReference type="AlphaFoldDB" id="A0A0G0L322"/>
<comment type="caution">
    <text evidence="1">The sequence shown here is derived from an EMBL/GenBank/DDBJ whole genome shotgun (WGS) entry which is preliminary data.</text>
</comment>
<sequence length="54" mass="6055">MTTNNKQRVTLFVNPSILKQARAQAVVEELSLTALVEKSLISYLPKETIIKKVV</sequence>
<evidence type="ECO:0000313" key="1">
    <source>
        <dbReference type="EMBL" id="KKQ47076.1"/>
    </source>
</evidence>
<evidence type="ECO:0000313" key="2">
    <source>
        <dbReference type="Proteomes" id="UP000034366"/>
    </source>
</evidence>
<dbReference type="Proteomes" id="UP000034366">
    <property type="component" value="Unassembled WGS sequence"/>
</dbReference>
<proteinExistence type="predicted"/>
<protein>
    <submittedName>
        <fullName evidence="1">Uncharacterized protein</fullName>
    </submittedName>
</protein>
<gene>
    <name evidence="1" type="ORF">US67_C0060G0002</name>
</gene>
<organism evidence="1 2">
    <name type="scientific">Candidatus Woesebacteria bacterium GW2011_GWD1_38_10</name>
    <dbReference type="NCBI Taxonomy" id="1618592"/>
    <lineage>
        <taxon>Bacteria</taxon>
        <taxon>Candidatus Woeseibacteriota</taxon>
    </lineage>
</organism>
<name>A0A0G0L322_9BACT</name>